<feature type="domain" description="Anti-sigma K factor RskA C-terminal" evidence="2">
    <location>
        <begin position="105"/>
        <end position="236"/>
    </location>
</feature>
<dbReference type="PANTHER" id="PTHR37461">
    <property type="entry name" value="ANTI-SIGMA-K FACTOR RSKA"/>
    <property type="match status" value="1"/>
</dbReference>
<evidence type="ECO:0000259" key="2">
    <source>
        <dbReference type="Pfam" id="PF10099"/>
    </source>
</evidence>
<dbReference type="PANTHER" id="PTHR37461:SF1">
    <property type="entry name" value="ANTI-SIGMA-K FACTOR RSKA"/>
    <property type="match status" value="1"/>
</dbReference>
<dbReference type="Proteomes" id="UP000603317">
    <property type="component" value="Unassembled WGS sequence"/>
</dbReference>
<protein>
    <submittedName>
        <fullName evidence="3">Anti-sigma K factor RskA</fullName>
    </submittedName>
</protein>
<comment type="caution">
    <text evidence="3">The sequence shown here is derived from an EMBL/GenBank/DDBJ whole genome shotgun (WGS) entry which is preliminary data.</text>
</comment>
<keyword evidence="1" id="KW-0812">Transmembrane</keyword>
<dbReference type="EMBL" id="BMID01000001">
    <property type="protein sequence ID" value="GFZ99579.1"/>
    <property type="molecule type" value="Genomic_DNA"/>
</dbReference>
<evidence type="ECO:0000256" key="1">
    <source>
        <dbReference type="SAM" id="Phobius"/>
    </source>
</evidence>
<evidence type="ECO:0000313" key="3">
    <source>
        <dbReference type="EMBL" id="GFZ99579.1"/>
    </source>
</evidence>
<reference evidence="4" key="1">
    <citation type="journal article" date="2019" name="Int. J. Syst. Evol. Microbiol.">
        <title>The Global Catalogue of Microorganisms (GCM) 10K type strain sequencing project: providing services to taxonomists for standard genome sequencing and annotation.</title>
        <authorList>
            <consortium name="The Broad Institute Genomics Platform"/>
            <consortium name="The Broad Institute Genome Sequencing Center for Infectious Disease"/>
            <person name="Wu L."/>
            <person name="Ma J."/>
        </authorList>
    </citation>
    <scope>NUCLEOTIDE SEQUENCE [LARGE SCALE GENOMIC DNA]</scope>
    <source>
        <strain evidence="4">CGMCC 1.15297</strain>
    </source>
</reference>
<feature type="transmembrane region" description="Helical" evidence="1">
    <location>
        <begin position="100"/>
        <end position="118"/>
    </location>
</feature>
<organism evidence="3 4">
    <name type="scientific">Blastomonas marina</name>
    <dbReference type="NCBI Taxonomy" id="1867408"/>
    <lineage>
        <taxon>Bacteria</taxon>
        <taxon>Pseudomonadati</taxon>
        <taxon>Pseudomonadota</taxon>
        <taxon>Alphaproteobacteria</taxon>
        <taxon>Sphingomonadales</taxon>
        <taxon>Sphingomonadaceae</taxon>
        <taxon>Blastomonas</taxon>
    </lineage>
</organism>
<keyword evidence="4" id="KW-1185">Reference proteome</keyword>
<dbReference type="Pfam" id="PF10099">
    <property type="entry name" value="RskA_C"/>
    <property type="match status" value="1"/>
</dbReference>
<evidence type="ECO:0000313" key="4">
    <source>
        <dbReference type="Proteomes" id="UP000603317"/>
    </source>
</evidence>
<dbReference type="InterPro" id="IPR051474">
    <property type="entry name" value="Anti-sigma-K/W_factor"/>
</dbReference>
<name>A0ABQ1F5B0_9SPHN</name>
<keyword evidence="1" id="KW-0472">Membrane</keyword>
<sequence>MSEIHRLDDDSDMFAAEYALGLLGAEETLAARSRVARDAVFAERVEWWNARLAPLLDELGGVEPGEDLTARILAFARVEGGTPASAEIVRLRTRERRWRWTAGLTSAAAALALAFLATTRLAPPPVDPDPPVQAGAPLMASLPIGETQLRLGVTYLPGSSDLILAADGLTADGVHDHELWLVPPEGELQSLGVVAPGQRMRVTLSPDIARNIADGSQLLLTREPLGGKPAEADAGPVVASGEFAAT</sequence>
<dbReference type="InterPro" id="IPR018764">
    <property type="entry name" value="RskA_C"/>
</dbReference>
<proteinExistence type="predicted"/>
<accession>A0ABQ1F5B0</accession>
<keyword evidence="1" id="KW-1133">Transmembrane helix</keyword>
<gene>
    <name evidence="3" type="ORF">GCM10010923_04940</name>
</gene>
<dbReference type="RefSeq" id="WP_188641196.1">
    <property type="nucleotide sequence ID" value="NZ_BMID01000001.1"/>
</dbReference>